<dbReference type="InterPro" id="IPR001909">
    <property type="entry name" value="KRAB"/>
</dbReference>
<evidence type="ECO:0000256" key="1">
    <source>
        <dbReference type="SAM" id="MobiDB-lite"/>
    </source>
</evidence>
<organism evidence="3 4">
    <name type="scientific">Sus scrofa</name>
    <name type="common">Pig</name>
    <dbReference type="NCBI Taxonomy" id="9823"/>
    <lineage>
        <taxon>Eukaryota</taxon>
        <taxon>Metazoa</taxon>
        <taxon>Chordata</taxon>
        <taxon>Craniata</taxon>
        <taxon>Vertebrata</taxon>
        <taxon>Euteleostomi</taxon>
        <taxon>Mammalia</taxon>
        <taxon>Eutheria</taxon>
        <taxon>Laurasiatheria</taxon>
        <taxon>Artiodactyla</taxon>
        <taxon>Suina</taxon>
        <taxon>Suidae</taxon>
        <taxon>Sus</taxon>
    </lineage>
</organism>
<dbReference type="Proteomes" id="UP000694570">
    <property type="component" value="Unplaced"/>
</dbReference>
<reference evidence="3" key="1">
    <citation type="submission" date="2025-08" db="UniProtKB">
        <authorList>
            <consortium name="Ensembl"/>
        </authorList>
    </citation>
    <scope>IDENTIFICATION</scope>
</reference>
<protein>
    <recommendedName>
        <fullName evidence="2">KRAB domain-containing protein</fullName>
    </recommendedName>
</protein>
<proteinExistence type="predicted"/>
<evidence type="ECO:0000313" key="3">
    <source>
        <dbReference type="Ensembl" id="ENSSSCP00030012204.1"/>
    </source>
</evidence>
<dbReference type="PANTHER" id="PTHR23232:SF158">
    <property type="entry name" value="KRAB DOMAIN-CONTAINING PROTEIN 5"/>
    <property type="match status" value="1"/>
</dbReference>
<evidence type="ECO:0000259" key="2">
    <source>
        <dbReference type="PROSITE" id="PS50805"/>
    </source>
</evidence>
<dbReference type="Pfam" id="PF01352">
    <property type="entry name" value="KRAB"/>
    <property type="match status" value="1"/>
</dbReference>
<dbReference type="PROSITE" id="PS50805">
    <property type="entry name" value="KRAB"/>
    <property type="match status" value="1"/>
</dbReference>
<dbReference type="PANTHER" id="PTHR23232">
    <property type="entry name" value="KRAB DOMAIN C2H2 ZINC FINGER"/>
    <property type="match status" value="1"/>
</dbReference>
<dbReference type="SUPFAM" id="SSF109640">
    <property type="entry name" value="KRAB domain (Kruppel-associated box)"/>
    <property type="match status" value="1"/>
</dbReference>
<evidence type="ECO:0000313" key="4">
    <source>
        <dbReference type="Proteomes" id="UP000694570"/>
    </source>
</evidence>
<accession>A0A8D0VXB5</accession>
<dbReference type="GO" id="GO:0006355">
    <property type="term" value="P:regulation of DNA-templated transcription"/>
    <property type="evidence" value="ECO:0007669"/>
    <property type="project" value="InterPro"/>
</dbReference>
<feature type="compositionally biased region" description="Basic and acidic residues" evidence="1">
    <location>
        <begin position="83"/>
        <end position="99"/>
    </location>
</feature>
<feature type="region of interest" description="Disordered" evidence="1">
    <location>
        <begin position="58"/>
        <end position="110"/>
    </location>
</feature>
<dbReference type="CDD" id="cd07765">
    <property type="entry name" value="KRAB_A-box"/>
    <property type="match status" value="1"/>
</dbReference>
<name>A0A8D0VXB5_PIG</name>
<dbReference type="Gene3D" id="6.10.140.140">
    <property type="match status" value="1"/>
</dbReference>
<dbReference type="InterPro" id="IPR050169">
    <property type="entry name" value="Krueppel_C2H2_ZnF"/>
</dbReference>
<dbReference type="SMART" id="SM00349">
    <property type="entry name" value="KRAB"/>
    <property type="match status" value="1"/>
</dbReference>
<feature type="domain" description="KRAB" evidence="2">
    <location>
        <begin position="4"/>
        <end position="76"/>
    </location>
</feature>
<dbReference type="AlphaFoldDB" id="A0A8D0VXB5"/>
<dbReference type="Ensembl" id="ENSSSCT00030027376.1">
    <property type="protein sequence ID" value="ENSSSCP00030012204.1"/>
    <property type="gene ID" value="ENSSSCG00030019836.1"/>
</dbReference>
<sequence>MDPVTFEDVAVNFTLEEWALLNPSQKSLYRDVMKETFRNLASIEKKWDSHNIEDWYKTQGRKARSVSQSNRNKSKNKPMGPHQTDKLLHSKGNQKENKKTTYRMGENSFK</sequence>
<dbReference type="InterPro" id="IPR036051">
    <property type="entry name" value="KRAB_dom_sf"/>
</dbReference>